<evidence type="ECO:0000313" key="1">
    <source>
        <dbReference type="EMBL" id="AUZ94894.1"/>
    </source>
</evidence>
<keyword evidence="2" id="KW-1185">Reference proteome</keyword>
<accession>A0A2L0UZC7</accession>
<dbReference type="RefSeq" id="YP_009611752.1">
    <property type="nucleotide sequence ID" value="NC_042013.1"/>
</dbReference>
<dbReference type="EMBL" id="MF403008">
    <property type="protein sequence ID" value="AUZ94894.1"/>
    <property type="molecule type" value="Genomic_DNA"/>
</dbReference>
<dbReference type="GeneID" id="40088090"/>
<dbReference type="KEGG" id="vg:40088090"/>
<protein>
    <submittedName>
        <fullName evidence="1">Uncharacterized protein</fullName>
    </submittedName>
</protein>
<proteinExistence type="predicted"/>
<evidence type="ECO:0000313" key="2">
    <source>
        <dbReference type="Proteomes" id="UP000223025"/>
    </source>
</evidence>
<organism evidence="1 2">
    <name type="scientific">Agrobacterium phage Atu_ph07</name>
    <dbReference type="NCBI Taxonomy" id="2024264"/>
    <lineage>
        <taxon>Viruses</taxon>
        <taxon>Duplodnaviria</taxon>
        <taxon>Heunggongvirae</taxon>
        <taxon>Uroviricota</taxon>
        <taxon>Caudoviricetes</taxon>
        <taxon>Polybotosvirus</taxon>
        <taxon>Polybotosvirus Atuph07</taxon>
    </lineage>
</organism>
<dbReference type="Proteomes" id="UP000223025">
    <property type="component" value="Segment"/>
</dbReference>
<reference evidence="1 2" key="1">
    <citation type="submission" date="2017-06" db="EMBL/GenBank/DDBJ databases">
        <authorList>
            <person name="Kim H.J."/>
            <person name="Triplett B.A."/>
        </authorList>
    </citation>
    <scope>NUCLEOTIDE SEQUENCE [LARGE SCALE GENOMIC DNA]</scope>
</reference>
<name>A0A2L0UZC7_9CAUD</name>
<sequence length="72" mass="8023">MTHVVIKTNVEDSAKVFASLFEVVHATIKFTPENDYGWFTVGPIANHNVLTNVINLANETSEIEKYTVVEGE</sequence>